<name>A0AB35IQ89_9FIRM</name>
<keyword evidence="1" id="KW-1133">Transmembrane helix</keyword>
<accession>A0AB35IQ89</accession>
<dbReference type="RefSeq" id="WP_217294626.1">
    <property type="nucleotide sequence ID" value="NZ_JAHOLO010000027.1"/>
</dbReference>
<evidence type="ECO:0000313" key="2">
    <source>
        <dbReference type="EMBL" id="MDB7085758.1"/>
    </source>
</evidence>
<proteinExistence type="predicted"/>
<organism evidence="2 3">
    <name type="scientific">Thomasclavelia ramosa</name>
    <dbReference type="NCBI Taxonomy" id="1547"/>
    <lineage>
        <taxon>Bacteria</taxon>
        <taxon>Bacillati</taxon>
        <taxon>Bacillota</taxon>
        <taxon>Erysipelotrichia</taxon>
        <taxon>Erysipelotrichales</taxon>
        <taxon>Coprobacillaceae</taxon>
        <taxon>Thomasclavelia</taxon>
    </lineage>
</organism>
<dbReference type="InterPro" id="IPR019277">
    <property type="entry name" value="DUF2304"/>
</dbReference>
<evidence type="ECO:0000256" key="1">
    <source>
        <dbReference type="SAM" id="Phobius"/>
    </source>
</evidence>
<gene>
    <name evidence="2" type="ORF">PM738_18325</name>
</gene>
<dbReference type="EMBL" id="JAQLKE010000052">
    <property type="protein sequence ID" value="MDB7085758.1"/>
    <property type="molecule type" value="Genomic_DNA"/>
</dbReference>
<feature type="transmembrane region" description="Helical" evidence="1">
    <location>
        <begin position="66"/>
        <end position="90"/>
    </location>
</feature>
<dbReference type="AlphaFoldDB" id="A0AB35IQ89"/>
<feature type="transmembrane region" description="Helical" evidence="1">
    <location>
        <begin position="36"/>
        <end position="54"/>
    </location>
</feature>
<feature type="transmembrane region" description="Helical" evidence="1">
    <location>
        <begin position="6"/>
        <end position="24"/>
    </location>
</feature>
<comment type="caution">
    <text evidence="2">The sequence shown here is derived from an EMBL/GenBank/DDBJ whole genome shotgun (WGS) entry which is preliminary data.</text>
</comment>
<sequence>MADSLVRGLLLVGILLLLIVTIILKKGRISMKFALVWYIPSLIIVLLALFPNFFEIVAEMFGFQTISNLVAGALFVILFLIIIALTVIIAGQTTKINLLIQEVSMLKKKVNDNEK</sequence>
<protein>
    <submittedName>
        <fullName evidence="2">DUF2304 domain-containing protein</fullName>
    </submittedName>
</protein>
<dbReference type="Pfam" id="PF10066">
    <property type="entry name" value="DUF2304"/>
    <property type="match status" value="1"/>
</dbReference>
<keyword evidence="1" id="KW-0472">Membrane</keyword>
<dbReference type="Proteomes" id="UP001211987">
    <property type="component" value="Unassembled WGS sequence"/>
</dbReference>
<reference evidence="2" key="1">
    <citation type="submission" date="2023-01" db="EMBL/GenBank/DDBJ databases">
        <title>Human gut microbiome strain richness.</title>
        <authorList>
            <person name="Chen-Liaw A."/>
        </authorList>
    </citation>
    <scope>NUCLEOTIDE SEQUENCE</scope>
    <source>
        <strain evidence="2">1001217st2_G6_1001217B_191108</strain>
    </source>
</reference>
<keyword evidence="1" id="KW-0812">Transmembrane</keyword>
<evidence type="ECO:0000313" key="3">
    <source>
        <dbReference type="Proteomes" id="UP001211987"/>
    </source>
</evidence>